<keyword evidence="12" id="KW-1185">Reference proteome</keyword>
<evidence type="ECO:0000256" key="1">
    <source>
        <dbReference type="ARBA" id="ARBA00004651"/>
    </source>
</evidence>
<feature type="transmembrane region" description="Helical" evidence="9">
    <location>
        <begin position="180"/>
        <end position="199"/>
    </location>
</feature>
<evidence type="ECO:0000256" key="6">
    <source>
        <dbReference type="ARBA" id="ARBA00022970"/>
    </source>
</evidence>
<keyword evidence="8 9" id="KW-0472">Membrane</keyword>
<dbReference type="PANTHER" id="PTHR30614">
    <property type="entry name" value="MEMBRANE COMPONENT OF AMINO ACID ABC TRANSPORTER"/>
    <property type="match status" value="1"/>
</dbReference>
<dbReference type="InterPro" id="IPR000515">
    <property type="entry name" value="MetI-like"/>
</dbReference>
<evidence type="ECO:0000259" key="10">
    <source>
        <dbReference type="PROSITE" id="PS50928"/>
    </source>
</evidence>
<dbReference type="SUPFAM" id="SSF161098">
    <property type="entry name" value="MetI-like"/>
    <property type="match status" value="2"/>
</dbReference>
<evidence type="ECO:0000256" key="7">
    <source>
        <dbReference type="ARBA" id="ARBA00022989"/>
    </source>
</evidence>
<evidence type="ECO:0000256" key="5">
    <source>
        <dbReference type="ARBA" id="ARBA00022692"/>
    </source>
</evidence>
<evidence type="ECO:0000313" key="12">
    <source>
        <dbReference type="Proteomes" id="UP001197974"/>
    </source>
</evidence>
<reference evidence="11 12" key="1">
    <citation type="submission" date="2023-06" db="EMBL/GenBank/DDBJ databases">
        <title>Five Gram-positive bacteria isolated from mangrove sediments in Shenzhen, Guangdong, China.</title>
        <authorList>
            <person name="Yu S."/>
            <person name="Zheng W."/>
            <person name="Huang Y."/>
        </authorList>
    </citation>
    <scope>NUCLEOTIDE SEQUENCE [LARGE SCALE GENOMIC DNA]</scope>
    <source>
        <strain evidence="11 12">SaN35-3</strain>
    </source>
</reference>
<keyword evidence="6" id="KW-0029">Amino-acid transport</keyword>
<proteinExistence type="inferred from homology"/>
<dbReference type="PROSITE" id="PS50928">
    <property type="entry name" value="ABC_TM1"/>
    <property type="match status" value="1"/>
</dbReference>
<feature type="transmembrane region" description="Helical" evidence="9">
    <location>
        <begin position="211"/>
        <end position="231"/>
    </location>
</feature>
<dbReference type="Proteomes" id="UP001197974">
    <property type="component" value="Chromosome"/>
</dbReference>
<accession>A0ABY9JUL3</accession>
<sequence length="390" mass="43223">MAKDNSVSTPFWRDKRVIPILLQLLFAFVVIIVVGFLINNALNGLERLGIKFGFSFLENTASFTIKEALISFHPTDSYSRALLVGILNTLKVSFFGIIFATIIGVFVGIFRLSSNWLVSKIASVYTEIFRNTPLLVQMVIWYYAVFLPLPVIENGVKSGPFIFSNRGIAIPWLNGKEGSFFWLIAFIVAIIVGFIVWKWRLDKQIKTGKKMYPALSSLGVFLVILILSSLFTGGVPYQLSLPTINAKQFVGGYVVSPEFSAVLIALVIYTSTYIAEVVRGGILGVPKGQVEAARALGLKGPTIMRTIVLPQAVRIIIPPVTSQYLNLIKNSSLAVVVAYPDVVNVGNTVMNNSGHYIEIVIIFMVVYLIINLITSVIMNIFNKKFQIVER</sequence>
<gene>
    <name evidence="11" type="ORF">LC087_10660</name>
</gene>
<dbReference type="Pfam" id="PF00528">
    <property type="entry name" value="BPD_transp_1"/>
    <property type="match status" value="1"/>
</dbReference>
<feature type="domain" description="ABC transmembrane type-1" evidence="10">
    <location>
        <begin position="86"/>
        <end position="378"/>
    </location>
</feature>
<dbReference type="RefSeq" id="WP_226541144.1">
    <property type="nucleotide sequence ID" value="NZ_CP129013.1"/>
</dbReference>
<dbReference type="NCBIfam" id="TIGR01726">
    <property type="entry name" value="HEQRo_perm_3TM"/>
    <property type="match status" value="1"/>
</dbReference>
<evidence type="ECO:0000256" key="2">
    <source>
        <dbReference type="ARBA" id="ARBA00010072"/>
    </source>
</evidence>
<organism evidence="11 12">
    <name type="scientific">Bacillus carboniphilus</name>
    <dbReference type="NCBI Taxonomy" id="86663"/>
    <lineage>
        <taxon>Bacteria</taxon>
        <taxon>Bacillati</taxon>
        <taxon>Bacillota</taxon>
        <taxon>Bacilli</taxon>
        <taxon>Bacillales</taxon>
        <taxon>Bacillaceae</taxon>
        <taxon>Bacillus</taxon>
    </lineage>
</organism>
<comment type="subcellular location">
    <subcellularLocation>
        <location evidence="1 9">Cell membrane</location>
        <topology evidence="1 9">Multi-pass membrane protein</topology>
    </subcellularLocation>
</comment>
<protein>
    <submittedName>
        <fullName evidence="11">ABC transporter permease subunit</fullName>
    </submittedName>
</protein>
<feature type="transmembrane region" description="Helical" evidence="9">
    <location>
        <begin position="134"/>
        <end position="152"/>
    </location>
</feature>
<keyword evidence="5 9" id="KW-0812">Transmembrane</keyword>
<dbReference type="InterPro" id="IPR035906">
    <property type="entry name" value="MetI-like_sf"/>
</dbReference>
<evidence type="ECO:0000256" key="8">
    <source>
        <dbReference type="ARBA" id="ARBA00023136"/>
    </source>
</evidence>
<keyword evidence="3 9" id="KW-0813">Transport</keyword>
<name>A0ABY9JUL3_9BACI</name>
<feature type="transmembrane region" description="Helical" evidence="9">
    <location>
        <begin position="359"/>
        <end position="381"/>
    </location>
</feature>
<dbReference type="PANTHER" id="PTHR30614:SF37">
    <property type="entry name" value="AMINO-ACID ABC TRANSPORTER PERMEASE PROTEIN YHDX-RELATED"/>
    <property type="match status" value="1"/>
</dbReference>
<dbReference type="Gene3D" id="1.10.3720.10">
    <property type="entry name" value="MetI-like"/>
    <property type="match status" value="2"/>
</dbReference>
<dbReference type="EMBL" id="CP129013">
    <property type="protein sequence ID" value="WLR41371.1"/>
    <property type="molecule type" value="Genomic_DNA"/>
</dbReference>
<evidence type="ECO:0000313" key="11">
    <source>
        <dbReference type="EMBL" id="WLR41371.1"/>
    </source>
</evidence>
<dbReference type="InterPro" id="IPR010065">
    <property type="entry name" value="AA_ABC_transptr_permease_3TM"/>
</dbReference>
<feature type="transmembrane region" description="Helical" evidence="9">
    <location>
        <begin position="92"/>
        <end position="113"/>
    </location>
</feature>
<feature type="transmembrane region" description="Helical" evidence="9">
    <location>
        <begin position="20"/>
        <end position="38"/>
    </location>
</feature>
<evidence type="ECO:0000256" key="4">
    <source>
        <dbReference type="ARBA" id="ARBA00022475"/>
    </source>
</evidence>
<comment type="similarity">
    <text evidence="2">Belongs to the binding-protein-dependent transport system permease family. HisMQ subfamily.</text>
</comment>
<evidence type="ECO:0000256" key="3">
    <source>
        <dbReference type="ARBA" id="ARBA00022448"/>
    </source>
</evidence>
<evidence type="ECO:0000256" key="9">
    <source>
        <dbReference type="RuleBase" id="RU363032"/>
    </source>
</evidence>
<keyword evidence="4" id="KW-1003">Cell membrane</keyword>
<keyword evidence="7 9" id="KW-1133">Transmembrane helix</keyword>
<dbReference type="InterPro" id="IPR043429">
    <property type="entry name" value="ArtM/GltK/GlnP/TcyL/YhdX-like"/>
</dbReference>
<dbReference type="CDD" id="cd06261">
    <property type="entry name" value="TM_PBP2"/>
    <property type="match status" value="1"/>
</dbReference>